<protein>
    <recommendedName>
        <fullName evidence="4">L-serine ammonia-lyase</fullName>
        <ecNumber evidence="4">4.3.1.17</ecNumber>
    </recommendedName>
    <alternativeName>
        <fullName evidence="11">L-serine deaminase</fullName>
    </alternativeName>
</protein>
<evidence type="ECO:0000313" key="14">
    <source>
        <dbReference type="EMBL" id="QCT72050.1"/>
    </source>
</evidence>
<sequence length="532" mass="55319">MINYKTSIFNDVLGPVMTGPSSSHTAGPGRIGYFTGCLMPDFKSVKLIFPKSSSYATTYKGQKSDIAFAAGLLGMPLNHPDFKNSLHRLKEKNIAFETSLTDTACDHPNTCELVLSGPSGRLCITSLSTGGGMFCVTAINGSAVDFKGDTPVLAGFYTAESQAALRDFLKTLPSSIADTEGLISGNGFYVLSLKTSAAAAEIKRLIKTAPGTLRYIPAILPVATPEPETLPFSTASALSLFLQKNPMPLWQAAVEYEAARSGWTAEEVLNYSKTLVKIMCQSISFGLQDAPDGESLTARSARSMAAAASAGRLLSASPYQSGAVYSTAVMEASNAMGVVVAGPTAGSCGVLPGVLFALLQEAGRPASFPPILSDKHSDQAAKALLCAGIIGVFIAEQATFAAELCGCQAENGAASAMAAAMAVSFSGGGPDQSLRAASTALQNVLGLICDPVACRVEIPCISRNAMAVSNALTSAEMTLGGYDSRIPLDETIKTMYRVGRQLPPELRCTGNGGLCLTPAAFAMAEKAGRPHK</sequence>
<evidence type="ECO:0000313" key="15">
    <source>
        <dbReference type="Proteomes" id="UP000218387"/>
    </source>
</evidence>
<dbReference type="RefSeq" id="WP_096920541.1">
    <property type="nucleotide sequence ID" value="NZ_CABJDW020000001.1"/>
</dbReference>
<evidence type="ECO:0000256" key="2">
    <source>
        <dbReference type="ARBA" id="ARBA00004742"/>
    </source>
</evidence>
<dbReference type="PANTHER" id="PTHR30182:SF1">
    <property type="entry name" value="L-SERINE DEHYDRATASE 1"/>
    <property type="match status" value="1"/>
</dbReference>
<dbReference type="GO" id="GO:0046872">
    <property type="term" value="F:metal ion binding"/>
    <property type="evidence" value="ECO:0007669"/>
    <property type="project" value="UniProtKB-KW"/>
</dbReference>
<keyword evidence="15" id="KW-1185">Reference proteome</keyword>
<dbReference type="InterPro" id="IPR029009">
    <property type="entry name" value="ASB_dom_sf"/>
</dbReference>
<keyword evidence="7" id="KW-0479">Metal-binding</keyword>
<dbReference type="EC" id="4.3.1.17" evidence="4"/>
<dbReference type="SUPFAM" id="SSF143548">
    <property type="entry name" value="Serine metabolism enzymes domain"/>
    <property type="match status" value="1"/>
</dbReference>
<dbReference type="KEGG" id="emt:CPZ25_012165"/>
<evidence type="ECO:0000259" key="13">
    <source>
        <dbReference type="Pfam" id="PF03313"/>
    </source>
</evidence>
<evidence type="ECO:0000256" key="4">
    <source>
        <dbReference type="ARBA" id="ARBA00012093"/>
    </source>
</evidence>
<reference evidence="14 15" key="1">
    <citation type="submission" date="2018-05" db="EMBL/GenBank/DDBJ databases">
        <title>Genome comparison of Eubacterium sp.</title>
        <authorList>
            <person name="Feng Y."/>
            <person name="Sanchez-Andrea I."/>
            <person name="Stams A.J.M."/>
            <person name="De Vos W.M."/>
        </authorList>
    </citation>
    <scope>NUCLEOTIDE SEQUENCE [LARGE SCALE GENOMIC DNA]</scope>
    <source>
        <strain evidence="14 15">YI</strain>
    </source>
</reference>
<evidence type="ECO:0000256" key="7">
    <source>
        <dbReference type="ARBA" id="ARBA00022723"/>
    </source>
</evidence>
<evidence type="ECO:0000256" key="8">
    <source>
        <dbReference type="ARBA" id="ARBA00023004"/>
    </source>
</evidence>
<comment type="catalytic activity">
    <reaction evidence="12">
        <text>L-serine = pyruvate + NH4(+)</text>
        <dbReference type="Rhea" id="RHEA:19169"/>
        <dbReference type="ChEBI" id="CHEBI:15361"/>
        <dbReference type="ChEBI" id="CHEBI:28938"/>
        <dbReference type="ChEBI" id="CHEBI:33384"/>
        <dbReference type="EC" id="4.3.1.17"/>
    </reaction>
</comment>
<evidence type="ECO:0000256" key="12">
    <source>
        <dbReference type="ARBA" id="ARBA00049406"/>
    </source>
</evidence>
<evidence type="ECO:0000256" key="3">
    <source>
        <dbReference type="ARBA" id="ARBA00008636"/>
    </source>
</evidence>
<dbReference type="EMBL" id="CP029487">
    <property type="protein sequence ID" value="QCT72050.1"/>
    <property type="molecule type" value="Genomic_DNA"/>
</dbReference>
<evidence type="ECO:0000256" key="11">
    <source>
        <dbReference type="ARBA" id="ARBA00041766"/>
    </source>
</evidence>
<dbReference type="Proteomes" id="UP000218387">
    <property type="component" value="Chromosome"/>
</dbReference>
<gene>
    <name evidence="14" type="ORF">CPZ25_012165</name>
</gene>
<comment type="cofactor">
    <cofactor evidence="1">
        <name>[4Fe-4S] cluster</name>
        <dbReference type="ChEBI" id="CHEBI:49883"/>
    </cofactor>
</comment>
<dbReference type="Pfam" id="PF03313">
    <property type="entry name" value="SDH_alpha"/>
    <property type="match status" value="1"/>
</dbReference>
<evidence type="ECO:0000256" key="10">
    <source>
        <dbReference type="ARBA" id="ARBA00023239"/>
    </source>
</evidence>
<dbReference type="InterPro" id="IPR051318">
    <property type="entry name" value="Fe-S_L-Ser"/>
</dbReference>
<dbReference type="Gene3D" id="3.30.1330.90">
    <property type="entry name" value="D-3-phosphoglycerate dehydrogenase, domain 3"/>
    <property type="match status" value="1"/>
</dbReference>
<feature type="domain" description="Serine dehydratase-like alpha subunit" evidence="13">
    <location>
        <begin position="247"/>
        <end position="514"/>
    </location>
</feature>
<comment type="pathway">
    <text evidence="2">Carbohydrate biosynthesis; gluconeogenesis.</text>
</comment>
<proteinExistence type="inferred from homology"/>
<keyword evidence="10" id="KW-0456">Lyase</keyword>
<evidence type="ECO:0000256" key="6">
    <source>
        <dbReference type="ARBA" id="ARBA00022485"/>
    </source>
</evidence>
<keyword evidence="6" id="KW-0004">4Fe-4S</keyword>
<dbReference type="GO" id="GO:0051539">
    <property type="term" value="F:4 iron, 4 sulfur cluster binding"/>
    <property type="evidence" value="ECO:0007669"/>
    <property type="project" value="UniProtKB-KW"/>
</dbReference>
<evidence type="ECO:0000256" key="1">
    <source>
        <dbReference type="ARBA" id="ARBA00001966"/>
    </source>
</evidence>
<dbReference type="AlphaFoldDB" id="A0A4P9C929"/>
<evidence type="ECO:0000256" key="5">
    <source>
        <dbReference type="ARBA" id="ARBA00022432"/>
    </source>
</evidence>
<dbReference type="GO" id="GO:0006094">
    <property type="term" value="P:gluconeogenesis"/>
    <property type="evidence" value="ECO:0007669"/>
    <property type="project" value="UniProtKB-KW"/>
</dbReference>
<accession>A0A4P9C929</accession>
<keyword evidence="8" id="KW-0408">Iron</keyword>
<evidence type="ECO:0000256" key="9">
    <source>
        <dbReference type="ARBA" id="ARBA00023014"/>
    </source>
</evidence>
<dbReference type="InterPro" id="IPR005130">
    <property type="entry name" value="Ser_deHydtase-like_asu"/>
</dbReference>
<dbReference type="GO" id="GO:0003941">
    <property type="term" value="F:L-serine ammonia-lyase activity"/>
    <property type="evidence" value="ECO:0007669"/>
    <property type="project" value="UniProtKB-EC"/>
</dbReference>
<keyword evidence="9" id="KW-0411">Iron-sulfur</keyword>
<keyword evidence="5" id="KW-0312">Gluconeogenesis</keyword>
<comment type="similarity">
    <text evidence="3">Belongs to the iron-sulfur dependent L-serine dehydratase family.</text>
</comment>
<dbReference type="PANTHER" id="PTHR30182">
    <property type="entry name" value="L-SERINE DEHYDRATASE"/>
    <property type="match status" value="1"/>
</dbReference>
<organism evidence="14 15">
    <name type="scientific">Eubacterium maltosivorans</name>
    <dbReference type="NCBI Taxonomy" id="2041044"/>
    <lineage>
        <taxon>Bacteria</taxon>
        <taxon>Bacillati</taxon>
        <taxon>Bacillota</taxon>
        <taxon>Clostridia</taxon>
        <taxon>Eubacteriales</taxon>
        <taxon>Eubacteriaceae</taxon>
        <taxon>Eubacterium</taxon>
    </lineage>
</organism>
<name>A0A4P9C929_EUBML</name>